<keyword evidence="4 6" id="KW-0274">FAD</keyword>
<proteinExistence type="inferred from homology"/>
<dbReference type="Pfam" id="PF02770">
    <property type="entry name" value="Acyl-CoA_dh_M"/>
    <property type="match status" value="1"/>
</dbReference>
<gene>
    <name evidence="10" type="ORF">OIE73_16935</name>
</gene>
<name>A0ABZ1GMY1_9ACTN</name>
<dbReference type="SUPFAM" id="SSF47203">
    <property type="entry name" value="Acyl-CoA dehydrogenase C-terminal domain-like"/>
    <property type="match status" value="1"/>
</dbReference>
<evidence type="ECO:0000259" key="8">
    <source>
        <dbReference type="Pfam" id="PF02770"/>
    </source>
</evidence>
<dbReference type="GeneID" id="91544289"/>
<dbReference type="Gene3D" id="1.10.540.10">
    <property type="entry name" value="Acyl-CoA dehydrogenase/oxidase, N-terminal domain"/>
    <property type="match status" value="1"/>
</dbReference>
<evidence type="ECO:0000256" key="3">
    <source>
        <dbReference type="ARBA" id="ARBA00022630"/>
    </source>
</evidence>
<dbReference type="InterPro" id="IPR009100">
    <property type="entry name" value="AcylCoA_DH/oxidase_NM_dom_sf"/>
</dbReference>
<dbReference type="InterPro" id="IPR013786">
    <property type="entry name" value="AcylCoA_DH/ox_N"/>
</dbReference>
<feature type="domain" description="Acyl-CoA dehydrogenase/oxidase C-terminal" evidence="7">
    <location>
        <begin position="246"/>
        <end position="389"/>
    </location>
</feature>
<evidence type="ECO:0000313" key="10">
    <source>
        <dbReference type="EMBL" id="WSD07280.1"/>
    </source>
</evidence>
<dbReference type="CDD" id="cd00567">
    <property type="entry name" value="ACAD"/>
    <property type="match status" value="1"/>
</dbReference>
<evidence type="ECO:0000256" key="5">
    <source>
        <dbReference type="ARBA" id="ARBA00023002"/>
    </source>
</evidence>
<dbReference type="Gene3D" id="1.20.140.10">
    <property type="entry name" value="Butyryl-CoA Dehydrogenase, subunit A, domain 3"/>
    <property type="match status" value="1"/>
</dbReference>
<dbReference type="InterPro" id="IPR009075">
    <property type="entry name" value="AcylCo_DH/oxidase_C"/>
</dbReference>
<dbReference type="Proteomes" id="UP001335325">
    <property type="component" value="Chromosome"/>
</dbReference>
<dbReference type="PANTHER" id="PTHR48083:SF1">
    <property type="entry name" value="DEHYDROGENASE, PUTATIVE (AFU_ORTHOLOGUE AFUA_7G06510)-RELATED"/>
    <property type="match status" value="1"/>
</dbReference>
<evidence type="ECO:0000256" key="2">
    <source>
        <dbReference type="ARBA" id="ARBA00009347"/>
    </source>
</evidence>
<feature type="domain" description="Acyl-CoA dehydrogenase/oxidase N-terminal" evidence="9">
    <location>
        <begin position="6"/>
        <end position="116"/>
    </location>
</feature>
<evidence type="ECO:0000256" key="6">
    <source>
        <dbReference type="RuleBase" id="RU362125"/>
    </source>
</evidence>
<dbReference type="Pfam" id="PF02771">
    <property type="entry name" value="Acyl-CoA_dh_N"/>
    <property type="match status" value="1"/>
</dbReference>
<comment type="similarity">
    <text evidence="2 6">Belongs to the acyl-CoA dehydrogenase family.</text>
</comment>
<protein>
    <submittedName>
        <fullName evidence="10">Acyl-CoA/acyl-ACP dehydrogenase</fullName>
    </submittedName>
</protein>
<dbReference type="SUPFAM" id="SSF56645">
    <property type="entry name" value="Acyl-CoA dehydrogenase NM domain-like"/>
    <property type="match status" value="1"/>
</dbReference>
<accession>A0ABZ1GMY1</accession>
<organism evidence="10 11">
    <name type="scientific">Streptomyces hirsutus</name>
    <dbReference type="NCBI Taxonomy" id="35620"/>
    <lineage>
        <taxon>Bacteria</taxon>
        <taxon>Bacillati</taxon>
        <taxon>Actinomycetota</taxon>
        <taxon>Actinomycetes</taxon>
        <taxon>Kitasatosporales</taxon>
        <taxon>Streptomycetaceae</taxon>
        <taxon>Streptomyces</taxon>
    </lineage>
</organism>
<keyword evidence="5 6" id="KW-0560">Oxidoreductase</keyword>
<comment type="cofactor">
    <cofactor evidence="1 6">
        <name>FAD</name>
        <dbReference type="ChEBI" id="CHEBI:57692"/>
    </cofactor>
</comment>
<dbReference type="Pfam" id="PF00441">
    <property type="entry name" value="Acyl-CoA_dh_1"/>
    <property type="match status" value="1"/>
</dbReference>
<evidence type="ECO:0000256" key="4">
    <source>
        <dbReference type="ARBA" id="ARBA00022827"/>
    </source>
</evidence>
<evidence type="ECO:0000259" key="7">
    <source>
        <dbReference type="Pfam" id="PF00441"/>
    </source>
</evidence>
<dbReference type="EMBL" id="CP109134">
    <property type="protein sequence ID" value="WSD07280.1"/>
    <property type="molecule type" value="Genomic_DNA"/>
</dbReference>
<feature type="domain" description="Acyl-CoA oxidase/dehydrogenase middle" evidence="8">
    <location>
        <begin position="121"/>
        <end position="223"/>
    </location>
</feature>
<keyword evidence="11" id="KW-1185">Reference proteome</keyword>
<dbReference type="RefSeq" id="WP_326753337.1">
    <property type="nucleotide sequence ID" value="NZ_CP109134.1"/>
</dbReference>
<dbReference type="InterPro" id="IPR006091">
    <property type="entry name" value="Acyl-CoA_Oxase/DH_mid-dom"/>
</dbReference>
<evidence type="ECO:0000259" key="9">
    <source>
        <dbReference type="Pfam" id="PF02771"/>
    </source>
</evidence>
<keyword evidence="3 6" id="KW-0285">Flavoprotein</keyword>
<dbReference type="InterPro" id="IPR037069">
    <property type="entry name" value="AcylCoA_DH/ox_N_sf"/>
</dbReference>
<evidence type="ECO:0000256" key="1">
    <source>
        <dbReference type="ARBA" id="ARBA00001974"/>
    </source>
</evidence>
<dbReference type="InterPro" id="IPR036250">
    <property type="entry name" value="AcylCo_DH-like_C"/>
</dbReference>
<evidence type="ECO:0000313" key="11">
    <source>
        <dbReference type="Proteomes" id="UP001335325"/>
    </source>
</evidence>
<dbReference type="InterPro" id="IPR046373">
    <property type="entry name" value="Acyl-CoA_Oxase/DH_mid-dom_sf"/>
</dbReference>
<sequence>MPVIESEEHKALRAAVSALGNRYGRAYFTRTVEEGVPARELWADAGKLGYLGVNLPEEYGGGGGGIAELSIVLEELGAAGCPLLLLVVSPAICGTVIARFGTEAQKREWLPGLSDGTRTMAFGITEPDAGSNSHRITTTARRDPDTGDWLLTGRKVFVSGVDIADATLVVGRTETVSAKEGRTGHLKPCLFIVPRDTEGFQRRKIDMELSAAEKQFELTLDDVRLPADALVGGGPSHAFGSGGEGAGLLQLFAGLNPERIMTAAFAIGMGRYALAKAVEYARDRTVWKAPIGAHQAIAHPLAQAHIELELARLMMQKAAHLYDAGDDVGAGEAANMAKYAAAEACVKAVDQAVHTLGGNGLTREFGLASLVTAARVSRIAPVSREMILNYVSHQTLGLPKSY</sequence>
<dbReference type="PANTHER" id="PTHR48083">
    <property type="entry name" value="MEDIUM-CHAIN SPECIFIC ACYL-COA DEHYDROGENASE, MITOCHONDRIAL-RELATED"/>
    <property type="match status" value="1"/>
</dbReference>
<dbReference type="Gene3D" id="2.40.110.10">
    <property type="entry name" value="Butyryl-CoA Dehydrogenase, subunit A, domain 2"/>
    <property type="match status" value="1"/>
</dbReference>
<reference evidence="10 11" key="1">
    <citation type="submission" date="2022-10" db="EMBL/GenBank/DDBJ databases">
        <title>The complete genomes of actinobacterial strains from the NBC collection.</title>
        <authorList>
            <person name="Joergensen T.S."/>
            <person name="Alvarez Arevalo M."/>
            <person name="Sterndorff E.B."/>
            <person name="Faurdal D."/>
            <person name="Vuksanovic O."/>
            <person name="Mourched A.-S."/>
            <person name="Charusanti P."/>
            <person name="Shaw S."/>
            <person name="Blin K."/>
            <person name="Weber T."/>
        </authorList>
    </citation>
    <scope>NUCLEOTIDE SEQUENCE [LARGE SCALE GENOMIC DNA]</scope>
    <source>
        <strain evidence="10 11">NBC 01753</strain>
    </source>
</reference>
<dbReference type="InterPro" id="IPR050741">
    <property type="entry name" value="Acyl-CoA_dehydrogenase"/>
</dbReference>